<dbReference type="Pfam" id="PF03206">
    <property type="entry name" value="NifW"/>
    <property type="match status" value="1"/>
</dbReference>
<accession>A0A3L7AR92</accession>
<evidence type="ECO:0000313" key="8">
    <source>
        <dbReference type="EMBL" id="RLP81938.1"/>
    </source>
</evidence>
<dbReference type="GO" id="GO:0009399">
    <property type="term" value="P:nitrogen fixation"/>
    <property type="evidence" value="ECO:0007669"/>
    <property type="project" value="UniProtKB-UniRule"/>
</dbReference>
<sequence length="112" mass="12455">MSVLDRLQTLSSAEEFFDTLGVAYEPQILHVARLHILRRMGQYLVSTDFAGLGEDEVFTAARTNLERAYEDFCASSPIAERVFKVLRENDPNRPPAPKPTPAFVPLSSLTGS</sequence>
<dbReference type="PIRSF" id="PIRSF005790">
    <property type="entry name" value="NifW"/>
    <property type="match status" value="1"/>
</dbReference>
<dbReference type="Proteomes" id="UP000269692">
    <property type="component" value="Unassembled WGS sequence"/>
</dbReference>
<evidence type="ECO:0000256" key="2">
    <source>
        <dbReference type="ARBA" id="ARBA00008351"/>
    </source>
</evidence>
<evidence type="ECO:0000313" key="9">
    <source>
        <dbReference type="Proteomes" id="UP000269692"/>
    </source>
</evidence>
<evidence type="ECO:0000256" key="5">
    <source>
        <dbReference type="ARBA" id="ARBA00023231"/>
    </source>
</evidence>
<reference evidence="8 9" key="1">
    <citation type="submission" date="2018-10" db="EMBL/GenBank/DDBJ databases">
        <title>Xanthobacter tagetidis genome sequencing and assembly.</title>
        <authorList>
            <person name="Maclea K.S."/>
            <person name="Goen A.E."/>
            <person name="Fatima S.A."/>
        </authorList>
    </citation>
    <scope>NUCLEOTIDE SEQUENCE [LARGE SCALE GENOMIC DNA]</scope>
    <source>
        <strain evidence="8 9">ATCC 700314</strain>
    </source>
</reference>
<comment type="similarity">
    <text evidence="2 6">Belongs to the NifW family.</text>
</comment>
<evidence type="ECO:0000256" key="4">
    <source>
        <dbReference type="ARBA" id="ARBA00016274"/>
    </source>
</evidence>
<gene>
    <name evidence="6 8" type="primary">nifW</name>
    <name evidence="8" type="ORF">D9R14_02840</name>
</gene>
<comment type="function">
    <text evidence="1 6">May protect the nitrogenase Fe-Mo protein from oxidative damage.</text>
</comment>
<dbReference type="OrthoDB" id="9811868at2"/>
<dbReference type="InterPro" id="IPR004893">
    <property type="entry name" value="NifW"/>
</dbReference>
<keyword evidence="9" id="KW-1185">Reference proteome</keyword>
<feature type="region of interest" description="Disordered" evidence="7">
    <location>
        <begin position="89"/>
        <end position="112"/>
    </location>
</feature>
<dbReference type="RefSeq" id="WP_121621752.1">
    <property type="nucleotide sequence ID" value="NZ_JACIIW010000004.1"/>
</dbReference>
<name>A0A3L7AR92_9HYPH</name>
<protein>
    <recommendedName>
        <fullName evidence="4 6">Nitrogenase-stabilizing/protective protein NifW</fullName>
    </recommendedName>
</protein>
<dbReference type="EMBL" id="RCTF01000001">
    <property type="protein sequence ID" value="RLP81938.1"/>
    <property type="molecule type" value="Genomic_DNA"/>
</dbReference>
<dbReference type="AlphaFoldDB" id="A0A3L7AR92"/>
<evidence type="ECO:0000256" key="7">
    <source>
        <dbReference type="SAM" id="MobiDB-lite"/>
    </source>
</evidence>
<proteinExistence type="inferred from homology"/>
<dbReference type="HAMAP" id="MF_00529">
    <property type="entry name" value="NifW"/>
    <property type="match status" value="1"/>
</dbReference>
<organism evidence="8 9">
    <name type="scientific">Xanthobacter tagetidis</name>
    <dbReference type="NCBI Taxonomy" id="60216"/>
    <lineage>
        <taxon>Bacteria</taxon>
        <taxon>Pseudomonadati</taxon>
        <taxon>Pseudomonadota</taxon>
        <taxon>Alphaproteobacteria</taxon>
        <taxon>Hyphomicrobiales</taxon>
        <taxon>Xanthobacteraceae</taxon>
        <taxon>Xanthobacter</taxon>
    </lineage>
</organism>
<keyword evidence="5 6" id="KW-0535">Nitrogen fixation</keyword>
<evidence type="ECO:0000256" key="6">
    <source>
        <dbReference type="HAMAP-Rule" id="MF_00529"/>
    </source>
</evidence>
<evidence type="ECO:0000256" key="3">
    <source>
        <dbReference type="ARBA" id="ARBA00011284"/>
    </source>
</evidence>
<evidence type="ECO:0000256" key="1">
    <source>
        <dbReference type="ARBA" id="ARBA00002247"/>
    </source>
</evidence>
<feature type="compositionally biased region" description="Pro residues" evidence="7">
    <location>
        <begin position="92"/>
        <end position="102"/>
    </location>
</feature>
<comment type="subunit">
    <text evidence="3 6">Homotrimer; associates with NifD.</text>
</comment>
<dbReference type="NCBIfam" id="NF002009">
    <property type="entry name" value="PRK00810.1"/>
    <property type="match status" value="1"/>
</dbReference>
<comment type="caution">
    <text evidence="8">The sequence shown here is derived from an EMBL/GenBank/DDBJ whole genome shotgun (WGS) entry which is preliminary data.</text>
</comment>